<evidence type="ECO:0000313" key="2">
    <source>
        <dbReference type="EMBL" id="GJE97931.1"/>
    </source>
</evidence>
<dbReference type="Proteomes" id="UP000703269">
    <property type="component" value="Unassembled WGS sequence"/>
</dbReference>
<protein>
    <submittedName>
        <fullName evidence="2">MICOS complex subunit mic19</fullName>
    </submittedName>
</protein>
<dbReference type="Pfam" id="PF07956">
    <property type="entry name" value="DUF1690"/>
    <property type="match status" value="1"/>
</dbReference>
<dbReference type="AlphaFoldDB" id="A0A9P3LJW4"/>
<reference evidence="2 3" key="1">
    <citation type="submission" date="2021-08" db="EMBL/GenBank/DDBJ databases">
        <title>Draft Genome Sequence of Phanerochaete sordida strain YK-624.</title>
        <authorList>
            <person name="Mori T."/>
            <person name="Dohra H."/>
            <person name="Suzuki T."/>
            <person name="Kawagishi H."/>
            <person name="Hirai H."/>
        </authorList>
    </citation>
    <scope>NUCLEOTIDE SEQUENCE [LARGE SCALE GENOMIC DNA]</scope>
    <source>
        <strain evidence="2 3">YK-624</strain>
    </source>
</reference>
<evidence type="ECO:0000313" key="3">
    <source>
        <dbReference type="Proteomes" id="UP000703269"/>
    </source>
</evidence>
<keyword evidence="1" id="KW-0175">Coiled coil</keyword>
<dbReference type="InterPro" id="IPR012471">
    <property type="entry name" value="DUF1690"/>
</dbReference>
<comment type="caution">
    <text evidence="2">The sequence shown here is derived from an EMBL/GenBank/DDBJ whole genome shotgun (WGS) entry which is preliminary data.</text>
</comment>
<gene>
    <name evidence="2" type="ORF">PsYK624_141530</name>
</gene>
<name>A0A9P3LJW4_9APHY</name>
<feature type="coiled-coil region" evidence="1">
    <location>
        <begin position="53"/>
        <end position="80"/>
    </location>
</feature>
<organism evidence="2 3">
    <name type="scientific">Phanerochaete sordida</name>
    <dbReference type="NCBI Taxonomy" id="48140"/>
    <lineage>
        <taxon>Eukaryota</taxon>
        <taxon>Fungi</taxon>
        <taxon>Dikarya</taxon>
        <taxon>Basidiomycota</taxon>
        <taxon>Agaricomycotina</taxon>
        <taxon>Agaricomycetes</taxon>
        <taxon>Polyporales</taxon>
        <taxon>Phanerochaetaceae</taxon>
        <taxon>Phanerochaete</taxon>
    </lineage>
</organism>
<proteinExistence type="predicted"/>
<sequence length="182" mass="20015">MGASQSKSDSDEQVFRVETPIQFSEDVVNELVDHSASPAPSPARQSSIDAQIRGRIQAELAHLREEEAQVRAEIERALEKENLDRERAMAGAADGADGAGAAGGVKSSAALMGDLEELRQKVERFQTRRALSEFPEVQAKTEAVVNCYKSHPTTTLDCFREVNEFKNSVAKVEQHYIDSLRA</sequence>
<dbReference type="OrthoDB" id="5544375at2759"/>
<keyword evidence="3" id="KW-1185">Reference proteome</keyword>
<dbReference type="EMBL" id="BPQB01000079">
    <property type="protein sequence ID" value="GJE97931.1"/>
    <property type="molecule type" value="Genomic_DNA"/>
</dbReference>
<accession>A0A9P3LJW4</accession>
<evidence type="ECO:0000256" key="1">
    <source>
        <dbReference type="SAM" id="Coils"/>
    </source>
</evidence>